<sequence>MWLSKIKRVNCDSEEINVGMSTNIGDHCQYLIRTKQLDEMKKWLAPLIADETPKWLAEGVPIEKKELNIATRFWFNFISNTVMPSKNESIFHLAQAACLGCVIEETQINLRTIVASEILMRARQSQTSLPFQVLITELCKQAQVPRDTKSDVEVMPTTSTDIWKIEDNTVSSNGPEREDAEGKHETAMKRKKGESPSHSAASTNFTERSASAIF</sequence>
<feature type="region of interest" description="Disordered" evidence="1">
    <location>
        <begin position="167"/>
        <end position="214"/>
    </location>
</feature>
<evidence type="ECO:0000259" key="2">
    <source>
        <dbReference type="Pfam" id="PF20167"/>
    </source>
</evidence>
<reference evidence="3" key="2">
    <citation type="submission" date="2015-06" db="UniProtKB">
        <authorList>
            <consortium name="EnsemblPlants"/>
        </authorList>
    </citation>
    <scope>IDENTIFICATION</scope>
    <source>
        <strain evidence="3">DM1-3 516 R44</strain>
    </source>
</reference>
<evidence type="ECO:0000256" key="1">
    <source>
        <dbReference type="SAM" id="MobiDB-lite"/>
    </source>
</evidence>
<dbReference type="OMA" id="GKHETAM"/>
<feature type="domain" description="Putative plant transposon protein" evidence="2">
    <location>
        <begin position="7"/>
        <end position="145"/>
    </location>
</feature>
<dbReference type="HOGENOM" id="CLU_029307_0_1_1"/>
<dbReference type="PANTHER" id="PTHR33180:SF31">
    <property type="entry name" value="POLYPROTEIN PROTEIN"/>
    <property type="match status" value="1"/>
</dbReference>
<dbReference type="InterPro" id="IPR046796">
    <property type="entry name" value="Transposase_32_dom"/>
</dbReference>
<protein>
    <recommendedName>
        <fullName evidence="2">Putative plant transposon protein domain-containing protein</fullName>
    </recommendedName>
</protein>
<dbReference type="PANTHER" id="PTHR33180">
    <property type="entry name" value="PHOTOSYSTEM II CP43 REACTION CENTER PROTEIN"/>
    <property type="match status" value="1"/>
</dbReference>
<feature type="compositionally biased region" description="Basic and acidic residues" evidence="1">
    <location>
        <begin position="175"/>
        <end position="188"/>
    </location>
</feature>
<dbReference type="Proteomes" id="UP000011115">
    <property type="component" value="Unassembled WGS sequence"/>
</dbReference>
<dbReference type="GO" id="GO:0009523">
    <property type="term" value="C:photosystem II"/>
    <property type="evidence" value="ECO:0000318"/>
    <property type="project" value="GO_Central"/>
</dbReference>
<dbReference type="InParanoid" id="M1DIQ0"/>
<evidence type="ECO:0000313" key="3">
    <source>
        <dbReference type="EnsemblPlants" id="PGSC0003DMT400089691"/>
    </source>
</evidence>
<proteinExistence type="predicted"/>
<dbReference type="GO" id="GO:0009579">
    <property type="term" value="C:thylakoid"/>
    <property type="evidence" value="ECO:0000318"/>
    <property type="project" value="GO_Central"/>
</dbReference>
<reference evidence="4" key="1">
    <citation type="journal article" date="2011" name="Nature">
        <title>Genome sequence and analysis of the tuber crop potato.</title>
        <authorList>
            <consortium name="The Potato Genome Sequencing Consortium"/>
        </authorList>
    </citation>
    <scope>NUCLEOTIDE SEQUENCE [LARGE SCALE GENOMIC DNA]</scope>
    <source>
        <strain evidence="4">cv. DM1-3 516 R44</strain>
    </source>
</reference>
<dbReference type="PaxDb" id="4113-PGSC0003DMT400089691"/>
<evidence type="ECO:0000313" key="4">
    <source>
        <dbReference type="Proteomes" id="UP000011115"/>
    </source>
</evidence>
<name>M1DIQ0_SOLTU</name>
<dbReference type="AlphaFoldDB" id="M1DIQ0"/>
<feature type="compositionally biased region" description="Polar residues" evidence="1">
    <location>
        <begin position="196"/>
        <end position="214"/>
    </location>
</feature>
<dbReference type="Pfam" id="PF20167">
    <property type="entry name" value="Transposase_32"/>
    <property type="match status" value="1"/>
</dbReference>
<keyword evidence="4" id="KW-1185">Reference proteome</keyword>
<dbReference type="EnsemblPlants" id="PGSC0003DMT400089691">
    <property type="protein sequence ID" value="PGSC0003DMT400089691"/>
    <property type="gene ID" value="PGSC0003DMG400039262"/>
</dbReference>
<dbReference type="Gramene" id="PGSC0003DMT400089691">
    <property type="protein sequence ID" value="PGSC0003DMT400089691"/>
    <property type="gene ID" value="PGSC0003DMG400039262"/>
</dbReference>
<accession>M1DIQ0</accession>
<organism evidence="3 4">
    <name type="scientific">Solanum tuberosum</name>
    <name type="common">Potato</name>
    <dbReference type="NCBI Taxonomy" id="4113"/>
    <lineage>
        <taxon>Eukaryota</taxon>
        <taxon>Viridiplantae</taxon>
        <taxon>Streptophyta</taxon>
        <taxon>Embryophyta</taxon>
        <taxon>Tracheophyta</taxon>
        <taxon>Spermatophyta</taxon>
        <taxon>Magnoliopsida</taxon>
        <taxon>eudicotyledons</taxon>
        <taxon>Gunneridae</taxon>
        <taxon>Pentapetalae</taxon>
        <taxon>asterids</taxon>
        <taxon>lamiids</taxon>
        <taxon>Solanales</taxon>
        <taxon>Solanaceae</taxon>
        <taxon>Solanoideae</taxon>
        <taxon>Solaneae</taxon>
        <taxon>Solanum</taxon>
    </lineage>
</organism>